<keyword evidence="4" id="KW-0675">Receptor</keyword>
<evidence type="ECO:0000256" key="3">
    <source>
        <dbReference type="SAM" id="SignalP"/>
    </source>
</evidence>
<evidence type="ECO:0000256" key="2">
    <source>
        <dbReference type="SAM" id="MobiDB-lite"/>
    </source>
</evidence>
<dbReference type="PANTHER" id="PTHR42928:SF5">
    <property type="entry name" value="BLR1237 PROTEIN"/>
    <property type="match status" value="1"/>
</dbReference>
<dbReference type="PANTHER" id="PTHR42928">
    <property type="entry name" value="TRICARBOXYLATE-BINDING PROTEIN"/>
    <property type="match status" value="1"/>
</dbReference>
<dbReference type="SUPFAM" id="SSF53850">
    <property type="entry name" value="Periplasmic binding protein-like II"/>
    <property type="match status" value="1"/>
</dbReference>
<dbReference type="InterPro" id="IPR005064">
    <property type="entry name" value="BUG"/>
</dbReference>
<name>A0A4R2KUD1_9FIRM</name>
<dbReference type="EMBL" id="SLWV01000006">
    <property type="protein sequence ID" value="TCO77413.1"/>
    <property type="molecule type" value="Genomic_DNA"/>
</dbReference>
<feature type="chain" id="PRO_5039377538" evidence="3">
    <location>
        <begin position="20"/>
        <end position="343"/>
    </location>
</feature>
<dbReference type="PIRSF" id="PIRSF017082">
    <property type="entry name" value="YflP"/>
    <property type="match status" value="1"/>
</dbReference>
<feature type="compositionally biased region" description="Basic and acidic residues" evidence="2">
    <location>
        <begin position="28"/>
        <end position="43"/>
    </location>
</feature>
<sequence length="343" mass="37441">MKKIMTSLLLVILSMTLFACNGTGTETNRTKNENKEVHQKNQEESLTFPNKNIQIIVPFSPGGGTDLVARAIADTSKKYFNKPVVVVNKTGAGGAVGIAEGIQAKPDGYTVTMITTEVITLENLGLSPFKYKDYQPVLQINEDPAALTVKADAPYDTVKEFIEYAKKNPGKVKVGNSGTGAIWHFAAEAIENETGIKFKHIPFDGAAPATVALLGAQIDAVTVSPGEVLPHVKNGKLKVLGVLSPERIESLPNVPTFEEQGYDISMSTWRGLGVSKETPPEILEILEDKFTKTALDPDFKEVMNQLGLGYKVSDANAFEKLIQESDVLFKNLIQELNFEKRTR</sequence>
<protein>
    <submittedName>
        <fullName evidence="4">Tripartite-type tricarboxylate transporter receptor subunit TctC</fullName>
    </submittedName>
</protein>
<evidence type="ECO:0000313" key="4">
    <source>
        <dbReference type="EMBL" id="TCO77413.1"/>
    </source>
</evidence>
<feature type="signal peptide" evidence="3">
    <location>
        <begin position="1"/>
        <end position="19"/>
    </location>
</feature>
<evidence type="ECO:0000256" key="1">
    <source>
        <dbReference type="ARBA" id="ARBA00006987"/>
    </source>
</evidence>
<dbReference type="OrthoDB" id="8880247at2"/>
<dbReference type="Gene3D" id="3.40.190.10">
    <property type="entry name" value="Periplasmic binding protein-like II"/>
    <property type="match status" value="1"/>
</dbReference>
<organism evidence="4 5">
    <name type="scientific">Marinisporobacter balticus</name>
    <dbReference type="NCBI Taxonomy" id="2018667"/>
    <lineage>
        <taxon>Bacteria</taxon>
        <taxon>Bacillati</taxon>
        <taxon>Bacillota</taxon>
        <taxon>Clostridia</taxon>
        <taxon>Peptostreptococcales</taxon>
        <taxon>Thermotaleaceae</taxon>
        <taxon>Marinisporobacter</taxon>
    </lineage>
</organism>
<reference evidence="4 5" key="1">
    <citation type="submission" date="2019-03" db="EMBL/GenBank/DDBJ databases">
        <title>Genomic Encyclopedia of Type Strains, Phase IV (KMG-IV): sequencing the most valuable type-strain genomes for metagenomic binning, comparative biology and taxonomic classification.</title>
        <authorList>
            <person name="Goeker M."/>
        </authorList>
    </citation>
    <scope>NUCLEOTIDE SEQUENCE [LARGE SCALE GENOMIC DNA]</scope>
    <source>
        <strain evidence="4 5">DSM 102940</strain>
    </source>
</reference>
<comment type="similarity">
    <text evidence="1">Belongs to the UPF0065 (bug) family.</text>
</comment>
<gene>
    <name evidence="4" type="ORF">EV214_10655</name>
</gene>
<dbReference type="PROSITE" id="PS51257">
    <property type="entry name" value="PROKAR_LIPOPROTEIN"/>
    <property type="match status" value="1"/>
</dbReference>
<dbReference type="Pfam" id="PF03401">
    <property type="entry name" value="TctC"/>
    <property type="match status" value="1"/>
</dbReference>
<evidence type="ECO:0000313" key="5">
    <source>
        <dbReference type="Proteomes" id="UP000294919"/>
    </source>
</evidence>
<accession>A0A4R2KUD1</accession>
<proteinExistence type="inferred from homology"/>
<keyword evidence="5" id="KW-1185">Reference proteome</keyword>
<dbReference type="AlphaFoldDB" id="A0A4R2KUD1"/>
<dbReference type="RefSeq" id="WP_132243916.1">
    <property type="nucleotide sequence ID" value="NZ_SLWV01000006.1"/>
</dbReference>
<dbReference type="InterPro" id="IPR042100">
    <property type="entry name" value="Bug_dom1"/>
</dbReference>
<dbReference type="Proteomes" id="UP000294919">
    <property type="component" value="Unassembled WGS sequence"/>
</dbReference>
<dbReference type="CDD" id="cd07012">
    <property type="entry name" value="PBP2_Bug_TTT"/>
    <property type="match status" value="1"/>
</dbReference>
<feature type="region of interest" description="Disordered" evidence="2">
    <location>
        <begin position="23"/>
        <end position="43"/>
    </location>
</feature>
<comment type="caution">
    <text evidence="4">The sequence shown here is derived from an EMBL/GenBank/DDBJ whole genome shotgun (WGS) entry which is preliminary data.</text>
</comment>
<dbReference type="Gene3D" id="3.40.190.150">
    <property type="entry name" value="Bordetella uptake gene, domain 1"/>
    <property type="match status" value="1"/>
</dbReference>
<keyword evidence="3" id="KW-0732">Signal</keyword>